<dbReference type="SUPFAM" id="SSF82061">
    <property type="entry name" value="BAH domain"/>
    <property type="match status" value="1"/>
</dbReference>
<evidence type="ECO:0000259" key="12">
    <source>
        <dbReference type="PROSITE" id="PS51038"/>
    </source>
</evidence>
<feature type="compositionally biased region" description="Acidic residues" evidence="11">
    <location>
        <begin position="288"/>
        <end position="299"/>
    </location>
</feature>
<dbReference type="Gene3D" id="2.30.30.490">
    <property type="match status" value="1"/>
</dbReference>
<evidence type="ECO:0000256" key="5">
    <source>
        <dbReference type="ARBA" id="ARBA00022741"/>
    </source>
</evidence>
<feature type="compositionally biased region" description="Polar residues" evidence="11">
    <location>
        <begin position="269"/>
        <end position="281"/>
    </location>
</feature>
<keyword evidence="3 10" id="KW-0235">DNA replication</keyword>
<dbReference type="Proteomes" id="UP000788993">
    <property type="component" value="Unassembled WGS sequence"/>
</dbReference>
<keyword evidence="8 10" id="KW-0238">DNA-binding</keyword>
<keyword evidence="14" id="KW-1185">Reference proteome</keyword>
<evidence type="ECO:0000256" key="9">
    <source>
        <dbReference type="ARBA" id="ARBA00023242"/>
    </source>
</evidence>
<dbReference type="InterPro" id="IPR050311">
    <property type="entry name" value="ORC1/CDC6"/>
</dbReference>
<evidence type="ECO:0000256" key="11">
    <source>
        <dbReference type="SAM" id="MobiDB-lite"/>
    </source>
</evidence>
<evidence type="ECO:0000256" key="6">
    <source>
        <dbReference type="ARBA" id="ARBA00022840"/>
    </source>
</evidence>
<evidence type="ECO:0000256" key="4">
    <source>
        <dbReference type="ARBA" id="ARBA00022723"/>
    </source>
</evidence>
<dbReference type="GO" id="GO:0005524">
    <property type="term" value="F:ATP binding"/>
    <property type="evidence" value="ECO:0007669"/>
    <property type="project" value="UniProtKB-KW"/>
</dbReference>
<dbReference type="GO" id="GO:0046872">
    <property type="term" value="F:metal ion binding"/>
    <property type="evidence" value="ECO:0007669"/>
    <property type="project" value="UniProtKB-KW"/>
</dbReference>
<gene>
    <name evidence="13" type="ORF">OGATHE_002991</name>
</gene>
<organism evidence="13 14">
    <name type="scientific">Ogataea polymorpha</name>
    <dbReference type="NCBI Taxonomy" id="460523"/>
    <lineage>
        <taxon>Eukaryota</taxon>
        <taxon>Fungi</taxon>
        <taxon>Dikarya</taxon>
        <taxon>Ascomycota</taxon>
        <taxon>Saccharomycotina</taxon>
        <taxon>Pichiomycetes</taxon>
        <taxon>Pichiales</taxon>
        <taxon>Pichiaceae</taxon>
        <taxon>Ogataea</taxon>
    </lineage>
</organism>
<evidence type="ECO:0000256" key="8">
    <source>
        <dbReference type="ARBA" id="ARBA00023125"/>
    </source>
</evidence>
<sequence>MNWSELLASVSPDELLNGDTDILDGRAERSSLNGFSTAAAGSSIGDRCAASSFGSVKKIGLNDLLPENVSGNRGKSLQGWRFELEEPEKGTPRRSRRSAAANASQIRLTRDADRLELKKGDTVLVSSGSGPPDVALIRDIGFGTDTFLDVRVLWFMRRSEASDDVLPEDSRLENDVFLTPIVEKIRLDDIVGPCTVLSASQFAAVSLDSSNSGSTFRCQRFSDRDSYFSDPVDWDDYVSRGTEYVYERVRELAIPPRQESPRKKKRIDTPTQQKTHKTASPQLVVLSDSEEIDLEDLDSAYESPLEDKPKRRERKRKPRTAQKPAKSSSPSKSTPRSARKANNSVPVLPTVIRQKFFEDDNELVIDDDDLQEVVDTDGKVVKTFRKAKEKLLPSAKLQTLPCRDQESSQLYGSLVDAILSQQGRCIYVSGTPGVGKTATIREVIKQLFVNLANDNDKKMFNYLEINGLKLMSPPAAYEALYHKISGENVKAGAALDLLERHFETRDETRLPLVVLLDEMDQMVTKNQTVMYNFFNWPTYENSKLIVVAVANTMDLPERLLTNKISSRLGLTRIQFPGYTYAQLSEIIKHRLEKIERANENKLVISKDAIEFASRKVASVSGDARRSLVFCVRALEIAEMEFLSKPQQERDALHGRFTVGIVHVMKAVNEATSTPLANYLNSLSFAAKMVLVAFLLRRKRTGSAELPLGEIIDEMNNQFGMVLFSELKRQLSHEQLEMLEVLYGHEKSRLRVDGLGSTNRSYFVPTKNGMAVLLNPLVCRYQSLTELRVDLRVRSNMNSTATASLATRGSMFVNSASPPRSQMENVISVVLILMERSI</sequence>
<evidence type="ECO:0000256" key="10">
    <source>
        <dbReference type="RuleBase" id="RU365058"/>
    </source>
</evidence>
<dbReference type="SMART" id="SM00382">
    <property type="entry name" value="AAA"/>
    <property type="match status" value="1"/>
</dbReference>
<dbReference type="GO" id="GO:0033314">
    <property type="term" value="P:mitotic DNA replication checkpoint signaling"/>
    <property type="evidence" value="ECO:0007669"/>
    <property type="project" value="TreeGrafter"/>
</dbReference>
<comment type="subunit">
    <text evidence="10">ORC is composed of six subunits.</text>
</comment>
<evidence type="ECO:0000256" key="3">
    <source>
        <dbReference type="ARBA" id="ARBA00022705"/>
    </source>
</evidence>
<evidence type="ECO:0000256" key="2">
    <source>
        <dbReference type="ARBA" id="ARBA00008398"/>
    </source>
</evidence>
<feature type="compositionally biased region" description="Basic and acidic residues" evidence="11">
    <location>
        <begin position="82"/>
        <end position="91"/>
    </location>
</feature>
<dbReference type="PROSITE" id="PS51038">
    <property type="entry name" value="BAH"/>
    <property type="match status" value="1"/>
</dbReference>
<evidence type="ECO:0000313" key="13">
    <source>
        <dbReference type="EMBL" id="KAH3670178.1"/>
    </source>
</evidence>
<proteinExistence type="inferred from homology"/>
<reference evidence="13" key="2">
    <citation type="submission" date="2021-01" db="EMBL/GenBank/DDBJ databases">
        <authorList>
            <person name="Schikora-Tamarit M.A."/>
        </authorList>
    </citation>
    <scope>NUCLEOTIDE SEQUENCE</scope>
    <source>
        <strain evidence="13">NCAIM Y.01608</strain>
    </source>
</reference>
<evidence type="ECO:0000313" key="14">
    <source>
        <dbReference type="Proteomes" id="UP000788993"/>
    </source>
</evidence>
<dbReference type="InterPro" id="IPR043151">
    <property type="entry name" value="BAH_sf"/>
</dbReference>
<feature type="region of interest" description="Disordered" evidence="11">
    <location>
        <begin position="80"/>
        <end position="105"/>
    </location>
</feature>
<comment type="caution">
    <text evidence="13">The sequence shown here is derived from an EMBL/GenBank/DDBJ whole genome shotgun (WGS) entry which is preliminary data.</text>
</comment>
<keyword evidence="4" id="KW-0479">Metal-binding</keyword>
<dbReference type="CDD" id="cd00009">
    <property type="entry name" value="AAA"/>
    <property type="match status" value="1"/>
</dbReference>
<dbReference type="InterPro" id="IPR041083">
    <property type="entry name" value="AAA_lid_10"/>
</dbReference>
<dbReference type="EMBL" id="JAEUBD010000983">
    <property type="protein sequence ID" value="KAH3670178.1"/>
    <property type="molecule type" value="Genomic_DNA"/>
</dbReference>
<comment type="function">
    <text evidence="10">Component of the origin recognition complex (ORC) that binds origins of replication. DNA-binding is ATP-dependent, however specific DNA sequences that define origins of replication have not been identified so far. ORC is required to assemble the pre-replication complex necessary to initiate DNA replication.</text>
</comment>
<keyword evidence="6 10" id="KW-0067">ATP-binding</keyword>
<dbReference type="GO" id="GO:0005664">
    <property type="term" value="C:nuclear origin of replication recognition complex"/>
    <property type="evidence" value="ECO:0007669"/>
    <property type="project" value="TreeGrafter"/>
</dbReference>
<keyword evidence="5 10" id="KW-0547">Nucleotide-binding</keyword>
<evidence type="ECO:0000256" key="7">
    <source>
        <dbReference type="ARBA" id="ARBA00022842"/>
    </source>
</evidence>
<name>A0A9P8PDD4_9ASCO</name>
<feature type="region of interest" description="Disordered" evidence="11">
    <location>
        <begin position="253"/>
        <end position="345"/>
    </location>
</feature>
<dbReference type="SUPFAM" id="SSF52540">
    <property type="entry name" value="P-loop containing nucleoside triphosphate hydrolases"/>
    <property type="match status" value="1"/>
</dbReference>
<dbReference type="Pfam" id="PF01426">
    <property type="entry name" value="BAH"/>
    <property type="match status" value="1"/>
</dbReference>
<dbReference type="PANTHER" id="PTHR10763">
    <property type="entry name" value="CELL DIVISION CONTROL PROTEIN 6-RELATED"/>
    <property type="match status" value="1"/>
</dbReference>
<dbReference type="Pfam" id="PF17872">
    <property type="entry name" value="AAA_lid_10"/>
    <property type="match status" value="1"/>
</dbReference>
<protein>
    <recommendedName>
        <fullName evidence="10">Origin recognition complex subunit 1</fullName>
    </recommendedName>
</protein>
<accession>A0A9P8PDD4</accession>
<dbReference type="InterPro" id="IPR003959">
    <property type="entry name" value="ATPase_AAA_core"/>
</dbReference>
<dbReference type="Gene3D" id="1.10.8.60">
    <property type="match status" value="1"/>
</dbReference>
<dbReference type="InterPro" id="IPR001025">
    <property type="entry name" value="BAH_dom"/>
</dbReference>
<dbReference type="AlphaFoldDB" id="A0A9P8PDD4"/>
<dbReference type="Pfam" id="PF00004">
    <property type="entry name" value="AAA"/>
    <property type="match status" value="1"/>
</dbReference>
<feature type="domain" description="BAH" evidence="12">
    <location>
        <begin position="115"/>
        <end position="233"/>
    </location>
</feature>
<keyword evidence="9 10" id="KW-0539">Nucleus</keyword>
<dbReference type="InterPro" id="IPR003593">
    <property type="entry name" value="AAA+_ATPase"/>
</dbReference>
<dbReference type="InterPro" id="IPR027417">
    <property type="entry name" value="P-loop_NTPase"/>
</dbReference>
<dbReference type="InterPro" id="IPR048867">
    <property type="entry name" value="WHD_ORC1"/>
</dbReference>
<dbReference type="PANTHER" id="PTHR10763:SF23">
    <property type="entry name" value="ORIGIN RECOGNITION COMPLEX SUBUNIT 1"/>
    <property type="match status" value="1"/>
</dbReference>
<dbReference type="SMART" id="SM00439">
    <property type="entry name" value="BAH"/>
    <property type="match status" value="1"/>
</dbReference>
<dbReference type="GO" id="GO:0006270">
    <property type="term" value="P:DNA replication initiation"/>
    <property type="evidence" value="ECO:0007669"/>
    <property type="project" value="TreeGrafter"/>
</dbReference>
<dbReference type="GO" id="GO:0003688">
    <property type="term" value="F:DNA replication origin binding"/>
    <property type="evidence" value="ECO:0007669"/>
    <property type="project" value="TreeGrafter"/>
</dbReference>
<dbReference type="GO" id="GO:0016887">
    <property type="term" value="F:ATP hydrolysis activity"/>
    <property type="evidence" value="ECO:0007669"/>
    <property type="project" value="InterPro"/>
</dbReference>
<comment type="similarity">
    <text evidence="2 10">Belongs to the ORC1 family.</text>
</comment>
<dbReference type="Pfam" id="PF21312">
    <property type="entry name" value="WHD_ORC1"/>
    <property type="match status" value="1"/>
</dbReference>
<evidence type="ECO:0000256" key="1">
    <source>
        <dbReference type="ARBA" id="ARBA00004123"/>
    </source>
</evidence>
<feature type="compositionally biased region" description="Basic residues" evidence="11">
    <location>
        <begin position="311"/>
        <end position="320"/>
    </location>
</feature>
<reference evidence="13" key="1">
    <citation type="journal article" date="2021" name="Open Biol.">
        <title>Shared evolutionary footprints suggest mitochondrial oxidative damage underlies multiple complex I losses in fungi.</title>
        <authorList>
            <person name="Schikora-Tamarit M.A."/>
            <person name="Marcet-Houben M."/>
            <person name="Nosek J."/>
            <person name="Gabaldon T."/>
        </authorList>
    </citation>
    <scope>NUCLEOTIDE SEQUENCE</scope>
    <source>
        <strain evidence="13">NCAIM Y.01608</strain>
    </source>
</reference>
<dbReference type="GO" id="GO:0003682">
    <property type="term" value="F:chromatin binding"/>
    <property type="evidence" value="ECO:0007669"/>
    <property type="project" value="InterPro"/>
</dbReference>
<feature type="compositionally biased region" description="Low complexity" evidence="11">
    <location>
        <begin position="323"/>
        <end position="336"/>
    </location>
</feature>
<comment type="subcellular location">
    <subcellularLocation>
        <location evidence="1 10">Nucleus</location>
    </subcellularLocation>
</comment>
<keyword evidence="7" id="KW-0460">Magnesium</keyword>
<dbReference type="Gene3D" id="3.40.50.300">
    <property type="entry name" value="P-loop containing nucleotide triphosphate hydrolases"/>
    <property type="match status" value="1"/>
</dbReference>
<dbReference type="FunFam" id="3.40.50.300:FF:000199">
    <property type="entry name" value="Origin recognition complex subunit 1"/>
    <property type="match status" value="1"/>
</dbReference>